<dbReference type="CDD" id="cd00063">
    <property type="entry name" value="FN3"/>
    <property type="match status" value="1"/>
</dbReference>
<feature type="domain" description="Fibronectin type-III" evidence="4">
    <location>
        <begin position="30"/>
        <end position="126"/>
    </location>
</feature>
<reference evidence="5" key="2">
    <citation type="submission" date="2015-06" db="UniProtKB">
        <authorList>
            <consortium name="EnsemblMetazoa"/>
        </authorList>
    </citation>
    <scope>IDENTIFICATION</scope>
</reference>
<dbReference type="Gene3D" id="3.60.21.10">
    <property type="match status" value="1"/>
</dbReference>
<keyword evidence="2" id="KW-0325">Glycoprotein</keyword>
<accession>T1KY42</accession>
<reference evidence="6" key="1">
    <citation type="submission" date="2011-08" db="EMBL/GenBank/DDBJ databases">
        <authorList>
            <person name="Rombauts S."/>
        </authorList>
    </citation>
    <scope>NUCLEOTIDE SEQUENCE</scope>
    <source>
        <strain evidence="6">London</strain>
    </source>
</reference>
<feature type="signal peptide" evidence="3">
    <location>
        <begin position="1"/>
        <end position="20"/>
    </location>
</feature>
<dbReference type="CDD" id="cd00839">
    <property type="entry name" value="MPP_PAPs"/>
    <property type="match status" value="1"/>
</dbReference>
<dbReference type="Pfam" id="PF16656">
    <property type="entry name" value="Pur_ac_phosph_N"/>
    <property type="match status" value="1"/>
</dbReference>
<dbReference type="Gene3D" id="2.60.40.380">
    <property type="entry name" value="Purple acid phosphatase-like, N-terminal"/>
    <property type="match status" value="1"/>
</dbReference>
<organism evidence="5 6">
    <name type="scientific">Tetranychus urticae</name>
    <name type="common">Two-spotted spider mite</name>
    <dbReference type="NCBI Taxonomy" id="32264"/>
    <lineage>
        <taxon>Eukaryota</taxon>
        <taxon>Metazoa</taxon>
        <taxon>Ecdysozoa</taxon>
        <taxon>Arthropoda</taxon>
        <taxon>Chelicerata</taxon>
        <taxon>Arachnida</taxon>
        <taxon>Acari</taxon>
        <taxon>Acariformes</taxon>
        <taxon>Trombidiformes</taxon>
        <taxon>Prostigmata</taxon>
        <taxon>Eleutherengona</taxon>
        <taxon>Raphignathae</taxon>
        <taxon>Tetranychoidea</taxon>
        <taxon>Tetranychidae</taxon>
        <taxon>Tetranychus</taxon>
    </lineage>
</organism>
<dbReference type="PANTHER" id="PTHR45867:SF3">
    <property type="entry name" value="ACID PHOSPHATASE TYPE 7"/>
    <property type="match status" value="1"/>
</dbReference>
<dbReference type="GO" id="GO:0046872">
    <property type="term" value="F:metal ion binding"/>
    <property type="evidence" value="ECO:0007669"/>
    <property type="project" value="InterPro"/>
</dbReference>
<dbReference type="PANTHER" id="PTHR45867">
    <property type="entry name" value="PURPLE ACID PHOSPHATASE"/>
    <property type="match status" value="1"/>
</dbReference>
<gene>
    <name evidence="5" type="primary">107368334</name>
</gene>
<dbReference type="InterPro" id="IPR029052">
    <property type="entry name" value="Metallo-depent_PP-like"/>
</dbReference>
<dbReference type="PROSITE" id="PS50853">
    <property type="entry name" value="FN3"/>
    <property type="match status" value="1"/>
</dbReference>
<keyword evidence="1 3" id="KW-0732">Signal</keyword>
<dbReference type="SUPFAM" id="SSF56300">
    <property type="entry name" value="Metallo-dependent phosphatases"/>
    <property type="match status" value="1"/>
</dbReference>
<keyword evidence="3" id="KW-0378">Hydrolase</keyword>
<dbReference type="InterPro" id="IPR003961">
    <property type="entry name" value="FN3_dom"/>
</dbReference>
<evidence type="ECO:0000256" key="3">
    <source>
        <dbReference type="RuleBase" id="RU361203"/>
    </source>
</evidence>
<evidence type="ECO:0000256" key="2">
    <source>
        <dbReference type="ARBA" id="ARBA00023180"/>
    </source>
</evidence>
<dbReference type="InterPro" id="IPR008963">
    <property type="entry name" value="Purple_acid_Pase-like_N"/>
</dbReference>
<name>T1KY42_TETUR</name>
<dbReference type="InterPro" id="IPR041792">
    <property type="entry name" value="MPP_PAP"/>
</dbReference>
<dbReference type="Pfam" id="PF00149">
    <property type="entry name" value="Metallophos"/>
    <property type="match status" value="1"/>
</dbReference>
<dbReference type="EC" id="3.1.3.2" evidence="3"/>
<dbReference type="EnsemblMetazoa" id="tetur26g02390.1">
    <property type="protein sequence ID" value="tetur26g02390.1"/>
    <property type="gene ID" value="tetur26g02390"/>
</dbReference>
<dbReference type="Proteomes" id="UP000015104">
    <property type="component" value="Unassembled WGS sequence"/>
</dbReference>
<dbReference type="eggNOG" id="KOG1378">
    <property type="taxonomic scope" value="Eukaryota"/>
</dbReference>
<dbReference type="KEGG" id="tut:107368334"/>
<evidence type="ECO:0000313" key="6">
    <source>
        <dbReference type="Proteomes" id="UP000015104"/>
    </source>
</evidence>
<comment type="catalytic activity">
    <reaction evidence="3">
        <text>a phosphate monoester + H2O = an alcohol + phosphate</text>
        <dbReference type="Rhea" id="RHEA:15017"/>
        <dbReference type="ChEBI" id="CHEBI:15377"/>
        <dbReference type="ChEBI" id="CHEBI:30879"/>
        <dbReference type="ChEBI" id="CHEBI:43474"/>
        <dbReference type="ChEBI" id="CHEBI:67140"/>
        <dbReference type="EC" id="3.1.3.2"/>
    </reaction>
</comment>
<evidence type="ECO:0000313" key="5">
    <source>
        <dbReference type="EnsemblMetazoa" id="tetur26g02390.1"/>
    </source>
</evidence>
<dbReference type="AlphaFoldDB" id="T1KY42"/>
<dbReference type="EMBL" id="CAEY01000699">
    <property type="status" value="NOT_ANNOTATED_CDS"/>
    <property type="molecule type" value="Genomic_DNA"/>
</dbReference>
<dbReference type="InterPro" id="IPR025733">
    <property type="entry name" value="PAPs_C"/>
</dbReference>
<feature type="chain" id="PRO_5005147123" description="Purple acid phosphatase" evidence="3">
    <location>
        <begin position="21"/>
        <end position="444"/>
    </location>
</feature>
<dbReference type="STRING" id="32264.T1KY42"/>
<proteinExistence type="inferred from homology"/>
<keyword evidence="6" id="KW-1185">Reference proteome</keyword>
<sequence length="444" mass="51168">MRFLCFLCILIINFGDFSHGFFKVSRVREQPEQIHLSLGRNSTEMVVTWTTFDKIKGPTVEYGVKKFNQSIEGKSTKFVDGGSEKRSMYIHRAVMTNLQPGQTYVYRVGSESGWSPIFWFTAVKDGSDWSPRLAVYGDLGNDNARTLPRLQKDAQNGQFDAILHVGDFAYDLNSDNARIGDDFMRQIEPIAAYVPYQTSVGNHEQAYNFSNYVNRFSMVDSSTGQINNHFYSYNLGPAHIISFSTEFYFFLEYGRSQMYTQYDWLEKDLIEANKPENRAVRPWIITLGHRPMYCNTKDTDECRYRDNVIRKGIPVFHVLGLEDLFYKYGVDLEIWAHEHLYERLWPIYDEQVYNGSLSEPYTNPGAPVHVTTGSAGCREGIDPFVINPANWSAVRISDYGFSQITIHNKTHLTFEQLSAEKDHQVVDHFTIIKAKHGPYIKKTV</sequence>
<protein>
    <recommendedName>
        <fullName evidence="3">Purple acid phosphatase</fullName>
        <ecNumber evidence="3">3.1.3.2</ecNumber>
    </recommendedName>
</protein>
<evidence type="ECO:0000256" key="1">
    <source>
        <dbReference type="ARBA" id="ARBA00022729"/>
    </source>
</evidence>
<dbReference type="GO" id="GO:0003993">
    <property type="term" value="F:acid phosphatase activity"/>
    <property type="evidence" value="ECO:0007669"/>
    <property type="project" value="UniProtKB-EC"/>
</dbReference>
<dbReference type="OMA" id="FTEFMHR"/>
<dbReference type="HOGENOM" id="CLU_013387_5_0_1"/>
<dbReference type="InterPro" id="IPR004843">
    <property type="entry name" value="Calcineurin-like_PHP"/>
</dbReference>
<dbReference type="Pfam" id="PF14008">
    <property type="entry name" value="Metallophos_C"/>
    <property type="match status" value="1"/>
</dbReference>
<comment type="similarity">
    <text evidence="3">Belongs to the metallophosphoesterase superfamily. Purple acid phosphatase family.</text>
</comment>
<dbReference type="OrthoDB" id="45007at2759"/>
<evidence type="ECO:0000259" key="4">
    <source>
        <dbReference type="PROSITE" id="PS50853"/>
    </source>
</evidence>
<dbReference type="SUPFAM" id="SSF49363">
    <property type="entry name" value="Purple acid phosphatase, N-terminal domain"/>
    <property type="match status" value="1"/>
</dbReference>
<dbReference type="InterPro" id="IPR015914">
    <property type="entry name" value="PAPs_N"/>
</dbReference>